<keyword evidence="6 8" id="KW-0560">Oxidoreductase</keyword>
<dbReference type="CDD" id="cd00209">
    <property type="entry name" value="DHFR"/>
    <property type="match status" value="1"/>
</dbReference>
<dbReference type="InterPro" id="IPR017925">
    <property type="entry name" value="DHFR_CS"/>
</dbReference>
<evidence type="ECO:0000259" key="10">
    <source>
        <dbReference type="PROSITE" id="PS51330"/>
    </source>
</evidence>
<dbReference type="Gene3D" id="3.40.430.10">
    <property type="entry name" value="Dihydrofolate Reductase, subunit A"/>
    <property type="match status" value="1"/>
</dbReference>
<keyword evidence="12" id="KW-1185">Reference proteome</keyword>
<dbReference type="PROSITE" id="PS51330">
    <property type="entry name" value="DHFR_2"/>
    <property type="match status" value="1"/>
</dbReference>
<evidence type="ECO:0000256" key="5">
    <source>
        <dbReference type="ARBA" id="ARBA00022857"/>
    </source>
</evidence>
<evidence type="ECO:0000256" key="3">
    <source>
        <dbReference type="ARBA" id="ARBA00012856"/>
    </source>
</evidence>
<dbReference type="PANTHER" id="PTHR48069:SF3">
    <property type="entry name" value="DIHYDROFOLATE REDUCTASE"/>
    <property type="match status" value="1"/>
</dbReference>
<evidence type="ECO:0000313" key="11">
    <source>
        <dbReference type="EMBL" id="MDN4120440.1"/>
    </source>
</evidence>
<dbReference type="Proteomes" id="UP001168613">
    <property type="component" value="Unassembled WGS sequence"/>
</dbReference>
<comment type="pathway">
    <text evidence="1 8">Cofactor biosynthesis; tetrahydrofolate biosynthesis; 5,6,7,8-tetrahydrofolate from 7,8-dihydrofolate: step 1/1.</text>
</comment>
<reference evidence="11" key="1">
    <citation type="submission" date="2021-11" db="EMBL/GenBank/DDBJ databases">
        <title>Draft genome sequence of Alcaligenes endophyticus type strain CCUG 75668T.</title>
        <authorList>
            <person name="Salva-Serra F."/>
            <person name="Duran R.E."/>
            <person name="Seeger M."/>
            <person name="Moore E.R.B."/>
            <person name="Jaen-Luchoro D."/>
        </authorList>
    </citation>
    <scope>NUCLEOTIDE SEQUENCE</scope>
    <source>
        <strain evidence="11">CCUG 75668</strain>
    </source>
</reference>
<keyword evidence="5 8" id="KW-0521">NADP</keyword>
<protein>
    <recommendedName>
        <fullName evidence="3 8">Dihydrofolate reductase</fullName>
        <ecNumber evidence="3 8">1.5.1.3</ecNumber>
    </recommendedName>
</protein>
<evidence type="ECO:0000256" key="9">
    <source>
        <dbReference type="RuleBase" id="RU004474"/>
    </source>
</evidence>
<gene>
    <name evidence="11" type="ORF">LMS43_03950</name>
</gene>
<feature type="domain" description="DHFR" evidence="10">
    <location>
        <begin position="5"/>
        <end position="161"/>
    </location>
</feature>
<dbReference type="PROSITE" id="PS00075">
    <property type="entry name" value="DHFR_1"/>
    <property type="match status" value="1"/>
</dbReference>
<sequence length="162" mass="18451">MTTPRIRLVVAYTKNRCIGKDQDMPWHLPNDLQHFKQVTMGLPIIMGRKTWETLGRPLPGRPNLVVSRQTSYNAPGAHVYASLEEAIAACQDEVDICVIGGEQLFRLALPLAKDLYATEIHAHIEGDTFFPELNASEWQEIRREAQAEENGLTYDFVLYQRL</sequence>
<dbReference type="PRINTS" id="PR00070">
    <property type="entry name" value="DHFR"/>
</dbReference>
<dbReference type="PANTHER" id="PTHR48069">
    <property type="entry name" value="DIHYDROFOLATE REDUCTASE"/>
    <property type="match status" value="1"/>
</dbReference>
<evidence type="ECO:0000256" key="7">
    <source>
        <dbReference type="ARBA" id="ARBA00025067"/>
    </source>
</evidence>
<organism evidence="11 12">
    <name type="scientific">Alcaligenes endophyticus</name>
    <dbReference type="NCBI Taxonomy" id="1929088"/>
    <lineage>
        <taxon>Bacteria</taxon>
        <taxon>Pseudomonadati</taxon>
        <taxon>Pseudomonadota</taxon>
        <taxon>Betaproteobacteria</taxon>
        <taxon>Burkholderiales</taxon>
        <taxon>Alcaligenaceae</taxon>
        <taxon>Alcaligenes</taxon>
    </lineage>
</organism>
<keyword evidence="4 8" id="KW-0554">One-carbon metabolism</keyword>
<dbReference type="InterPro" id="IPR012259">
    <property type="entry name" value="DHFR"/>
</dbReference>
<dbReference type="EMBL" id="JAJHNU010000001">
    <property type="protein sequence ID" value="MDN4120440.1"/>
    <property type="molecule type" value="Genomic_DNA"/>
</dbReference>
<dbReference type="InterPro" id="IPR001796">
    <property type="entry name" value="DHFR_dom"/>
</dbReference>
<evidence type="ECO:0000313" key="12">
    <source>
        <dbReference type="Proteomes" id="UP001168613"/>
    </source>
</evidence>
<accession>A0ABT8EH16</accession>
<evidence type="ECO:0000256" key="6">
    <source>
        <dbReference type="ARBA" id="ARBA00023002"/>
    </source>
</evidence>
<dbReference type="PIRSF" id="PIRSF000194">
    <property type="entry name" value="DHFR"/>
    <property type="match status" value="1"/>
</dbReference>
<comment type="similarity">
    <text evidence="2 8 9">Belongs to the dihydrofolate reductase family.</text>
</comment>
<comment type="caution">
    <text evidence="11">The sequence shown here is derived from an EMBL/GenBank/DDBJ whole genome shotgun (WGS) entry which is preliminary data.</text>
</comment>
<dbReference type="EC" id="1.5.1.3" evidence="3 8"/>
<evidence type="ECO:0000256" key="8">
    <source>
        <dbReference type="PIRNR" id="PIRNR000194"/>
    </source>
</evidence>
<dbReference type="RefSeq" id="WP_266122246.1">
    <property type="nucleotide sequence ID" value="NZ_JAJHNU010000001.1"/>
</dbReference>
<dbReference type="SUPFAM" id="SSF53597">
    <property type="entry name" value="Dihydrofolate reductase-like"/>
    <property type="match status" value="1"/>
</dbReference>
<evidence type="ECO:0000256" key="4">
    <source>
        <dbReference type="ARBA" id="ARBA00022563"/>
    </source>
</evidence>
<evidence type="ECO:0000256" key="1">
    <source>
        <dbReference type="ARBA" id="ARBA00004903"/>
    </source>
</evidence>
<proteinExistence type="inferred from homology"/>
<dbReference type="Pfam" id="PF00186">
    <property type="entry name" value="DHFR_1"/>
    <property type="match status" value="1"/>
</dbReference>
<comment type="catalytic activity">
    <reaction evidence="8">
        <text>(6S)-5,6,7,8-tetrahydrofolate + NADP(+) = 7,8-dihydrofolate + NADPH + H(+)</text>
        <dbReference type="Rhea" id="RHEA:15009"/>
        <dbReference type="ChEBI" id="CHEBI:15378"/>
        <dbReference type="ChEBI" id="CHEBI:57451"/>
        <dbReference type="ChEBI" id="CHEBI:57453"/>
        <dbReference type="ChEBI" id="CHEBI:57783"/>
        <dbReference type="ChEBI" id="CHEBI:58349"/>
        <dbReference type="EC" id="1.5.1.3"/>
    </reaction>
</comment>
<dbReference type="InterPro" id="IPR024072">
    <property type="entry name" value="DHFR-like_dom_sf"/>
</dbReference>
<evidence type="ECO:0000256" key="2">
    <source>
        <dbReference type="ARBA" id="ARBA00009539"/>
    </source>
</evidence>
<name>A0ABT8EH16_9BURK</name>
<comment type="function">
    <text evidence="7 8">Key enzyme in folate metabolism. Catalyzes an essential reaction for de novo glycine and purine synthesis, and for DNA precursor synthesis.</text>
</comment>